<reference evidence="1 2" key="1">
    <citation type="submission" date="2024-12" db="EMBL/GenBank/DDBJ databases">
        <title>The coexistence of Mycolicibacterium septicum and Mycolicibacterium nivoides in clinical samples.</title>
        <authorList>
            <person name="Wang C."/>
            <person name="Feng Y."/>
            <person name="Zong Z."/>
        </authorList>
    </citation>
    <scope>NUCLEOTIDE SEQUENCE [LARGE SCALE GENOMIC DNA]</scope>
    <source>
        <strain evidence="1 2">120310</strain>
    </source>
</reference>
<comment type="caution">
    <text evidence="1">The sequence shown here is derived from an EMBL/GenBank/DDBJ whole genome shotgun (WGS) entry which is preliminary data.</text>
</comment>
<dbReference type="Proteomes" id="UP001635817">
    <property type="component" value="Unassembled WGS sequence"/>
</dbReference>
<name>A0ABW9LMJ9_9MYCO</name>
<evidence type="ECO:0000313" key="2">
    <source>
        <dbReference type="Proteomes" id="UP001635817"/>
    </source>
</evidence>
<gene>
    <name evidence="1" type="ORF">ACK4CP_01740</name>
</gene>
<evidence type="ECO:0000313" key="1">
    <source>
        <dbReference type="EMBL" id="MFN6549097.1"/>
    </source>
</evidence>
<dbReference type="RefSeq" id="WP_409548157.1">
    <property type="nucleotide sequence ID" value="NZ_JBKBDE010000001.1"/>
</dbReference>
<protein>
    <submittedName>
        <fullName evidence="1">Uncharacterized protein</fullName>
    </submittedName>
</protein>
<dbReference type="EMBL" id="JBKBDE010000001">
    <property type="protein sequence ID" value="MFN6549097.1"/>
    <property type="molecule type" value="Genomic_DNA"/>
</dbReference>
<proteinExistence type="predicted"/>
<accession>A0ABW9LMJ9</accession>
<sequence>MTNDAAGAAWRAELERRHAYLANVIDQACAWAREFHVPVCDEPWGNGSSVWSYPLTAYADRLDRISTALKMACANASLDPPDPGWDRTTLRSRSMVAVPGRDPDWQPADYSEGGQYLLGLESGSRHIVTAQDHWRAALRLAGPSVIERELGVPQLETYAAQAQSLFDSAYMAVRSAYRDSVAATFGRFWATWTDEGHSSAAPLIAWMRSLTDFGFSVKECESVLHDIQLADPMAVAKCREQWLSQPS</sequence>
<organism evidence="1 2">
    <name type="scientific">Mycolicibacterium septicum</name>
    <dbReference type="NCBI Taxonomy" id="98668"/>
    <lineage>
        <taxon>Bacteria</taxon>
        <taxon>Bacillati</taxon>
        <taxon>Actinomycetota</taxon>
        <taxon>Actinomycetes</taxon>
        <taxon>Mycobacteriales</taxon>
        <taxon>Mycobacteriaceae</taxon>
        <taxon>Mycolicibacterium</taxon>
    </lineage>
</organism>
<keyword evidence="2" id="KW-1185">Reference proteome</keyword>